<dbReference type="GO" id="GO:0009927">
    <property type="term" value="F:histidine phosphotransfer kinase activity"/>
    <property type="evidence" value="ECO:0007669"/>
    <property type="project" value="TreeGrafter"/>
</dbReference>
<dbReference type="PANTHER" id="PTHR43047">
    <property type="entry name" value="TWO-COMPONENT HISTIDINE PROTEIN KINASE"/>
    <property type="match status" value="1"/>
</dbReference>
<dbReference type="PRINTS" id="PR00344">
    <property type="entry name" value="BCTRLSENSOR"/>
</dbReference>
<dbReference type="InterPro" id="IPR005467">
    <property type="entry name" value="His_kinase_dom"/>
</dbReference>
<feature type="domain" description="HAMP" evidence="13">
    <location>
        <begin position="408"/>
        <end position="460"/>
    </location>
</feature>
<dbReference type="CDD" id="cd00082">
    <property type="entry name" value="HisKA"/>
    <property type="match status" value="1"/>
</dbReference>
<dbReference type="Pfam" id="PF00072">
    <property type="entry name" value="Response_reg"/>
    <property type="match status" value="1"/>
</dbReference>
<dbReference type="InterPro" id="IPR003661">
    <property type="entry name" value="HisK_dim/P_dom"/>
</dbReference>
<feature type="transmembrane region" description="Helical" evidence="8">
    <location>
        <begin position="12"/>
        <end position="38"/>
    </location>
</feature>
<dbReference type="CDD" id="cd12913">
    <property type="entry name" value="PDC1_MCP_like"/>
    <property type="match status" value="1"/>
</dbReference>
<dbReference type="InterPro" id="IPR013655">
    <property type="entry name" value="PAS_fold_3"/>
</dbReference>
<evidence type="ECO:0000256" key="6">
    <source>
        <dbReference type="ARBA" id="ARBA00022777"/>
    </source>
</evidence>
<reference evidence="14" key="1">
    <citation type="submission" date="2022-09" db="EMBL/GenBank/DDBJ databases">
        <title>Intensive care unit water sources are persistently colonized with multi-drug resistant bacteria and are the site of extensive horizontal gene transfer of antibiotic resistance genes.</title>
        <authorList>
            <person name="Diorio-Toth L."/>
        </authorList>
    </citation>
    <scope>NUCLEOTIDE SEQUENCE</scope>
    <source>
        <strain evidence="14">GD03863</strain>
    </source>
</reference>
<evidence type="ECO:0000256" key="2">
    <source>
        <dbReference type="ARBA" id="ARBA00004370"/>
    </source>
</evidence>
<dbReference type="SMART" id="SM00387">
    <property type="entry name" value="HATPase_c"/>
    <property type="match status" value="1"/>
</dbReference>
<evidence type="ECO:0000259" key="9">
    <source>
        <dbReference type="PROSITE" id="PS50109"/>
    </source>
</evidence>
<dbReference type="InterPro" id="IPR003594">
    <property type="entry name" value="HATPase_dom"/>
</dbReference>
<dbReference type="InterPro" id="IPR036097">
    <property type="entry name" value="HisK_dim/P_sf"/>
</dbReference>
<gene>
    <name evidence="14" type="ORF">N5D41_08365</name>
</gene>
<dbReference type="GO" id="GO:0005524">
    <property type="term" value="F:ATP binding"/>
    <property type="evidence" value="ECO:0007669"/>
    <property type="project" value="UniProtKB-KW"/>
</dbReference>
<dbReference type="InterPro" id="IPR003660">
    <property type="entry name" value="HAMP_dom"/>
</dbReference>
<dbReference type="RefSeq" id="WP_196456858.1">
    <property type="nucleotide sequence ID" value="NZ_JACFYY010000002.1"/>
</dbReference>
<keyword evidence="6" id="KW-0418">Kinase</keyword>
<dbReference type="EMBL" id="JAOCDH010000008">
    <property type="protein sequence ID" value="MDH0701502.1"/>
    <property type="molecule type" value="Genomic_DNA"/>
</dbReference>
<keyword evidence="8" id="KW-0812">Transmembrane</keyword>
<organism evidence="14 15">
    <name type="scientific">Ectopseudomonas toyotomiensis</name>
    <dbReference type="NCBI Taxonomy" id="554344"/>
    <lineage>
        <taxon>Bacteria</taxon>
        <taxon>Pseudomonadati</taxon>
        <taxon>Pseudomonadota</taxon>
        <taxon>Gammaproteobacteria</taxon>
        <taxon>Pseudomonadales</taxon>
        <taxon>Pseudomonadaceae</taxon>
        <taxon>Ectopseudomonas</taxon>
    </lineage>
</organism>
<dbReference type="SUPFAM" id="SSF47384">
    <property type="entry name" value="Homodimeric domain of signal transducing histidine kinase"/>
    <property type="match status" value="1"/>
</dbReference>
<protein>
    <recommendedName>
        <fullName evidence="3">histidine kinase</fullName>
        <ecNumber evidence="3">2.7.13.3</ecNumber>
    </recommendedName>
</protein>
<keyword evidence="8" id="KW-0472">Membrane</keyword>
<dbReference type="EC" id="2.7.13.3" evidence="3"/>
<evidence type="ECO:0000256" key="8">
    <source>
        <dbReference type="SAM" id="Phobius"/>
    </source>
</evidence>
<feature type="domain" description="Response regulatory" evidence="10">
    <location>
        <begin position="852"/>
        <end position="967"/>
    </location>
</feature>
<evidence type="ECO:0000259" key="11">
    <source>
        <dbReference type="PROSITE" id="PS50112"/>
    </source>
</evidence>
<dbReference type="InterPro" id="IPR001789">
    <property type="entry name" value="Sig_transdc_resp-reg_receiver"/>
</dbReference>
<dbReference type="InterPro" id="IPR000700">
    <property type="entry name" value="PAS-assoc_C"/>
</dbReference>
<dbReference type="Gene3D" id="1.10.287.130">
    <property type="match status" value="1"/>
</dbReference>
<evidence type="ECO:0000256" key="5">
    <source>
        <dbReference type="ARBA" id="ARBA00022679"/>
    </source>
</evidence>
<evidence type="ECO:0000259" key="12">
    <source>
        <dbReference type="PROSITE" id="PS50113"/>
    </source>
</evidence>
<evidence type="ECO:0000259" key="10">
    <source>
        <dbReference type="PROSITE" id="PS50110"/>
    </source>
</evidence>
<dbReference type="NCBIfam" id="TIGR00229">
    <property type="entry name" value="sensory_box"/>
    <property type="match status" value="1"/>
</dbReference>
<dbReference type="Pfam" id="PF02518">
    <property type="entry name" value="HATPase_c"/>
    <property type="match status" value="1"/>
</dbReference>
<dbReference type="AlphaFoldDB" id="A0AA42IKI5"/>
<dbReference type="PANTHER" id="PTHR43047:SF72">
    <property type="entry name" value="OSMOSENSING HISTIDINE PROTEIN KINASE SLN1"/>
    <property type="match status" value="1"/>
</dbReference>
<feature type="domain" description="PAC" evidence="12">
    <location>
        <begin position="539"/>
        <end position="592"/>
    </location>
</feature>
<proteinExistence type="predicted"/>
<keyword evidence="5" id="KW-0808">Transferase</keyword>
<evidence type="ECO:0000256" key="4">
    <source>
        <dbReference type="ARBA" id="ARBA00022553"/>
    </source>
</evidence>
<dbReference type="InterPro" id="IPR035965">
    <property type="entry name" value="PAS-like_dom_sf"/>
</dbReference>
<dbReference type="SMART" id="SM00388">
    <property type="entry name" value="HisKA"/>
    <property type="match status" value="1"/>
</dbReference>
<dbReference type="Pfam" id="PF00512">
    <property type="entry name" value="HisKA"/>
    <property type="match status" value="1"/>
</dbReference>
<evidence type="ECO:0000259" key="13">
    <source>
        <dbReference type="PROSITE" id="PS50885"/>
    </source>
</evidence>
<evidence type="ECO:0000313" key="14">
    <source>
        <dbReference type="EMBL" id="MDH0701502.1"/>
    </source>
</evidence>
<name>A0AA42IKI5_9GAMM</name>
<comment type="catalytic activity">
    <reaction evidence="1">
        <text>ATP + protein L-histidine = ADP + protein N-phospho-L-histidine.</text>
        <dbReference type="EC" id="2.7.13.3"/>
    </reaction>
</comment>
<evidence type="ECO:0000256" key="1">
    <source>
        <dbReference type="ARBA" id="ARBA00000085"/>
    </source>
</evidence>
<comment type="subcellular location">
    <subcellularLocation>
        <location evidence="2">Membrane</location>
    </subcellularLocation>
</comment>
<feature type="domain" description="PAS" evidence="11">
    <location>
        <begin position="465"/>
        <end position="535"/>
    </location>
</feature>
<evidence type="ECO:0000313" key="15">
    <source>
        <dbReference type="Proteomes" id="UP001161137"/>
    </source>
</evidence>
<dbReference type="InterPro" id="IPR036890">
    <property type="entry name" value="HATPase_C_sf"/>
</dbReference>
<dbReference type="SUPFAM" id="SSF52172">
    <property type="entry name" value="CheY-like"/>
    <property type="match status" value="1"/>
</dbReference>
<feature type="domain" description="Histidine kinase" evidence="9">
    <location>
        <begin position="610"/>
        <end position="830"/>
    </location>
</feature>
<keyword evidence="14" id="KW-0547">Nucleotide-binding</keyword>
<dbReference type="PROSITE" id="PS50110">
    <property type="entry name" value="RESPONSE_REGULATORY"/>
    <property type="match status" value="1"/>
</dbReference>
<keyword evidence="4 7" id="KW-0597">Phosphoprotein</keyword>
<feature type="modified residue" description="4-aspartylphosphate" evidence="7">
    <location>
        <position position="900"/>
    </location>
</feature>
<keyword evidence="8" id="KW-1133">Transmembrane helix</keyword>
<dbReference type="PROSITE" id="PS50109">
    <property type="entry name" value="HIS_KIN"/>
    <property type="match status" value="1"/>
</dbReference>
<dbReference type="SMART" id="SM00448">
    <property type="entry name" value="REC"/>
    <property type="match status" value="1"/>
</dbReference>
<keyword evidence="14" id="KW-0067">ATP-binding</keyword>
<dbReference type="PROSITE" id="PS50885">
    <property type="entry name" value="HAMP"/>
    <property type="match status" value="1"/>
</dbReference>
<dbReference type="InterPro" id="IPR004358">
    <property type="entry name" value="Sig_transdc_His_kin-like_C"/>
</dbReference>
<dbReference type="Gene3D" id="3.30.565.10">
    <property type="entry name" value="Histidine kinase-like ATPase, C-terminal domain"/>
    <property type="match status" value="1"/>
</dbReference>
<evidence type="ECO:0000256" key="3">
    <source>
        <dbReference type="ARBA" id="ARBA00012438"/>
    </source>
</evidence>
<feature type="transmembrane region" description="Helical" evidence="8">
    <location>
        <begin position="380"/>
        <end position="401"/>
    </location>
</feature>
<dbReference type="Gene3D" id="3.30.450.20">
    <property type="entry name" value="PAS domain"/>
    <property type="match status" value="2"/>
</dbReference>
<accession>A0AA42IKI5</accession>
<dbReference type="SUPFAM" id="SSF55874">
    <property type="entry name" value="ATPase domain of HSP90 chaperone/DNA topoisomerase II/histidine kinase"/>
    <property type="match status" value="1"/>
</dbReference>
<dbReference type="PROSITE" id="PS50112">
    <property type="entry name" value="PAS"/>
    <property type="match status" value="1"/>
</dbReference>
<evidence type="ECO:0000256" key="7">
    <source>
        <dbReference type="PROSITE-ProRule" id="PRU00169"/>
    </source>
</evidence>
<dbReference type="CDD" id="cd00130">
    <property type="entry name" value="PAS"/>
    <property type="match status" value="1"/>
</dbReference>
<sequence length="971" mass="109108">MPSSSRYPLRQWIWRAFVQSALIPLILVESVLIAVYLLSNQAIRDAQIEHLQETAVKDLASAALREAQIIDGRLRSIESLVQVYRDGAHKALLDTRFQADELERQRHAVTDSGVFYTRSDDGRAASFYANSTPLAQQDHAKVMRLSQLDPLMRSIQQASPLVAALYFNSWDSYNRIYPWFDTPAQYPHDMVIPDYNFYYLADAKHNPERKVMWTEVYLDPAGLGWMMSAIAPVYREDFLEGVVGLDVTVSQVLGEIAELNVPWQGYAMLVSHDHNIMALPKAGELDFGLRELTQYSYEEAVRREVLKPEDFNLAKREGMEPLLQAMNEGNGNVQEVLLGGRKQLVAWSEIPQTGWRLLLVVDEGQIFHDTNQLAERYMQIGYLLIAGLAAFYLLFFALMWLRSRNLSKQLAEPIDGIVDMATSLGQGKYLPAVPDSHIAEVSRLADAVQQAGKQLKASEHERQEAQSILQLVLESTTESLWQIDTTDLTIDLSERFVRRFGLGAKHLTLSEFNQRVHPDDLERLRHLRKLFADKGEEYFDAEYRYLDCRGDYLWLLSRGKVLARDESGWPLRIAGTHVDITRLKQVQEELRHASLEALAASQAKSRFLSSMSHELRTPLNAIHGFAQLIEMEAQDKQDARLEIDYAREIVSASRHLTSLVDDILDLSSIESRRQQLQFQPIEIGALLSGCAELVQPEVQQKQLQLQVMEAANPPLFVQGDPRRVRQILLNLLSNAIKYNSPRGMIRMGYEVRADCVRLWVDDTGPGLSSEQQAQLFQPFQRLGRESSNIPGTGIGLVLCRELATLMEGEIGVRSEPGVGSRFWLDIPSAASPDVLGDETAEVPAQAVQSLVQVLCVEDHPACMKILQASLREFAEVRGVSSCQRALAELQESEPALVLLDIDLPDGNGLDVLDAMRADPRLRDVPVMVISAVADARLFEDAKARGASACLSKPVDLQEVRQVALGLLYSGY</sequence>
<dbReference type="GO" id="GO:0000155">
    <property type="term" value="F:phosphorelay sensor kinase activity"/>
    <property type="evidence" value="ECO:0007669"/>
    <property type="project" value="InterPro"/>
</dbReference>
<dbReference type="SUPFAM" id="SSF55785">
    <property type="entry name" value="PYP-like sensor domain (PAS domain)"/>
    <property type="match status" value="1"/>
</dbReference>
<dbReference type="Proteomes" id="UP001161137">
    <property type="component" value="Unassembled WGS sequence"/>
</dbReference>
<dbReference type="InterPro" id="IPR011006">
    <property type="entry name" value="CheY-like_superfamily"/>
</dbReference>
<comment type="caution">
    <text evidence="14">The sequence shown here is derived from an EMBL/GenBank/DDBJ whole genome shotgun (WGS) entry which is preliminary data.</text>
</comment>
<dbReference type="Gene3D" id="3.40.50.2300">
    <property type="match status" value="1"/>
</dbReference>
<dbReference type="PROSITE" id="PS50113">
    <property type="entry name" value="PAC"/>
    <property type="match status" value="1"/>
</dbReference>
<dbReference type="GO" id="GO:0005886">
    <property type="term" value="C:plasma membrane"/>
    <property type="evidence" value="ECO:0007669"/>
    <property type="project" value="TreeGrafter"/>
</dbReference>
<dbReference type="InterPro" id="IPR000014">
    <property type="entry name" value="PAS"/>
</dbReference>
<dbReference type="Pfam" id="PF08447">
    <property type="entry name" value="PAS_3"/>
    <property type="match status" value="1"/>
</dbReference>